<sequence length="479" mass="47691">MRRAPLLALPLLAALIAAIASAAPAQPDARATAIVSRVIQPGVPDQLSIALATPQAANESLSGYAYPDDGSIVLIGSASAGVAAAPGVSSSAQGGVTALAVSLFGGEITAASLDVKATAAAGAANASSGVSESRIAGLTVLGQPIAATANVVLPLADWGTLEVLASAVETAQVRPRSAGATVTGLRVRLTAEHAGLPPGSEVWVGSATAAATAAAAAGAAPPPQTPPTARRPPARPAVPAGAPREPGTSIPGVPPEFVRTAPEVAVQLTGAGYLFPVYGPASFGDTFGAPRADVAGGWHHGEDILAPLGTPLLAVADGTVFAVGWNDIGGWRLWLRDRAGNAFYYAHLSAYSPLAAEGRSVRAGDVLGFMGRSGDAELGPAHLHFEVHPVSLLQRGYDGVVAPYPFLVAWRRAQDVSFAAGRAYLPLDGPGAGGAVAPPAGAVLLEADDISGRSGLVPGALEQALAASSPQPSPAARVR</sequence>
<evidence type="ECO:0000259" key="3">
    <source>
        <dbReference type="Pfam" id="PF01551"/>
    </source>
</evidence>
<evidence type="ECO:0000313" key="5">
    <source>
        <dbReference type="Proteomes" id="UP000254134"/>
    </source>
</evidence>
<dbReference type="EMBL" id="QQZY01000005">
    <property type="protein sequence ID" value="RDI74054.1"/>
    <property type="molecule type" value="Genomic_DNA"/>
</dbReference>
<dbReference type="InterPro" id="IPR050570">
    <property type="entry name" value="Cell_wall_metabolism_enzyme"/>
</dbReference>
<dbReference type="AlphaFoldDB" id="A0A7M2YVZ2"/>
<dbReference type="Pfam" id="PF01551">
    <property type="entry name" value="Peptidase_M23"/>
    <property type="match status" value="1"/>
</dbReference>
<protein>
    <submittedName>
        <fullName evidence="4">Peptidase family M23</fullName>
    </submittedName>
</protein>
<feature type="domain" description="M23ase beta-sheet core" evidence="3">
    <location>
        <begin position="299"/>
        <end position="388"/>
    </location>
</feature>
<dbReference type="PANTHER" id="PTHR21666:SF270">
    <property type="entry name" value="MUREIN HYDROLASE ACTIVATOR ENVC"/>
    <property type="match status" value="1"/>
</dbReference>
<dbReference type="InterPro" id="IPR011055">
    <property type="entry name" value="Dup_hybrid_motif"/>
</dbReference>
<dbReference type="RefSeq" id="WP_114796578.1">
    <property type="nucleotide sequence ID" value="NZ_QQZY01000005.1"/>
</dbReference>
<dbReference type="Proteomes" id="UP000254134">
    <property type="component" value="Unassembled WGS sequence"/>
</dbReference>
<dbReference type="NCBIfam" id="NF040603">
    <property type="entry name" value="choice_anch_P"/>
    <property type="match status" value="1"/>
</dbReference>
<evidence type="ECO:0000256" key="2">
    <source>
        <dbReference type="SAM" id="SignalP"/>
    </source>
</evidence>
<evidence type="ECO:0000313" key="4">
    <source>
        <dbReference type="EMBL" id="RDI74054.1"/>
    </source>
</evidence>
<name>A0A7M2YVZ2_9ACTN</name>
<keyword evidence="5" id="KW-1185">Reference proteome</keyword>
<dbReference type="PANTHER" id="PTHR21666">
    <property type="entry name" value="PEPTIDASE-RELATED"/>
    <property type="match status" value="1"/>
</dbReference>
<organism evidence="4 5">
    <name type="scientific">Gaiella occulta</name>
    <dbReference type="NCBI Taxonomy" id="1002870"/>
    <lineage>
        <taxon>Bacteria</taxon>
        <taxon>Bacillati</taxon>
        <taxon>Actinomycetota</taxon>
        <taxon>Thermoleophilia</taxon>
        <taxon>Gaiellales</taxon>
        <taxon>Gaiellaceae</taxon>
        <taxon>Gaiella</taxon>
    </lineage>
</organism>
<reference evidence="4 5" key="1">
    <citation type="submission" date="2018-07" db="EMBL/GenBank/DDBJ databases">
        <title>High-quality-draft genome sequence of Gaiella occulta.</title>
        <authorList>
            <person name="Severino R."/>
            <person name="Froufe H.J.C."/>
            <person name="Rainey F.A."/>
            <person name="Barroso C."/>
            <person name="Albuquerque L."/>
            <person name="Lobo-Da-Cunha A."/>
            <person name="Da Costa M.S."/>
            <person name="Egas C."/>
        </authorList>
    </citation>
    <scope>NUCLEOTIDE SEQUENCE [LARGE SCALE GENOMIC DNA]</scope>
    <source>
        <strain evidence="4 5">F2-233</strain>
    </source>
</reference>
<gene>
    <name evidence="4" type="ORF">Gocc_2151</name>
</gene>
<reference evidence="5" key="2">
    <citation type="journal article" date="2019" name="MicrobiologyOpen">
        <title>High-quality draft genome sequence of Gaiella occulta isolated from a 150 meter deep mineral water borehole and comparison with the genome sequences of other deep-branching lineages of the phylum Actinobacteria.</title>
        <authorList>
            <person name="Severino R."/>
            <person name="Froufe H.J.C."/>
            <person name="Barroso C."/>
            <person name="Albuquerque L."/>
            <person name="Lobo-da-Cunha A."/>
            <person name="da Costa M.S."/>
            <person name="Egas C."/>
        </authorList>
    </citation>
    <scope>NUCLEOTIDE SEQUENCE [LARGE SCALE GENOMIC DNA]</scope>
    <source>
        <strain evidence="5">F2-233</strain>
    </source>
</reference>
<dbReference type="SUPFAM" id="SSF51261">
    <property type="entry name" value="Duplicated hybrid motif"/>
    <property type="match status" value="1"/>
</dbReference>
<dbReference type="OrthoDB" id="1099523at2"/>
<proteinExistence type="predicted"/>
<dbReference type="CDD" id="cd12797">
    <property type="entry name" value="M23_peptidase"/>
    <property type="match status" value="1"/>
</dbReference>
<comment type="caution">
    <text evidence="4">The sequence shown here is derived from an EMBL/GenBank/DDBJ whole genome shotgun (WGS) entry which is preliminary data.</text>
</comment>
<dbReference type="GO" id="GO:0004222">
    <property type="term" value="F:metalloendopeptidase activity"/>
    <property type="evidence" value="ECO:0007669"/>
    <property type="project" value="TreeGrafter"/>
</dbReference>
<accession>A0A7M2YVZ2</accession>
<dbReference type="InterPro" id="IPR016047">
    <property type="entry name" value="M23ase_b-sheet_dom"/>
</dbReference>
<evidence type="ECO:0000256" key="1">
    <source>
        <dbReference type="SAM" id="MobiDB-lite"/>
    </source>
</evidence>
<feature type="chain" id="PRO_5029767671" evidence="2">
    <location>
        <begin position="23"/>
        <end position="479"/>
    </location>
</feature>
<feature type="signal peptide" evidence="2">
    <location>
        <begin position="1"/>
        <end position="22"/>
    </location>
</feature>
<feature type="region of interest" description="Disordered" evidence="1">
    <location>
        <begin position="214"/>
        <end position="255"/>
    </location>
</feature>
<keyword evidence="2" id="KW-0732">Signal</keyword>
<dbReference type="Gene3D" id="2.70.70.10">
    <property type="entry name" value="Glucose Permease (Domain IIA)"/>
    <property type="match status" value="1"/>
</dbReference>
<feature type="compositionally biased region" description="Pro residues" evidence="1">
    <location>
        <begin position="220"/>
        <end position="236"/>
    </location>
</feature>